<evidence type="ECO:0000256" key="2">
    <source>
        <dbReference type="ARBA" id="ARBA00005801"/>
    </source>
</evidence>
<keyword evidence="6 7" id="KW-0472">Membrane</keyword>
<evidence type="ECO:0000313" key="10">
    <source>
        <dbReference type="EMBL" id="NSL51607.1"/>
    </source>
</evidence>
<feature type="domain" description="Prepilin peptidase A24 N-terminal" evidence="9">
    <location>
        <begin position="12"/>
        <end position="93"/>
    </location>
</feature>
<comment type="caution">
    <text evidence="10">The sequence shown here is derived from an EMBL/GenBank/DDBJ whole genome shotgun (WGS) entry which is preliminary data.</text>
</comment>
<evidence type="ECO:0000256" key="6">
    <source>
        <dbReference type="ARBA" id="ARBA00023136"/>
    </source>
</evidence>
<dbReference type="AlphaFoldDB" id="A0A8J8KBG4"/>
<evidence type="ECO:0000313" key="11">
    <source>
        <dbReference type="Proteomes" id="UP000625804"/>
    </source>
</evidence>
<dbReference type="InterPro" id="IPR050882">
    <property type="entry name" value="Prepilin_peptidase/N-MTase"/>
</dbReference>
<dbReference type="Proteomes" id="UP000625804">
    <property type="component" value="Unassembled WGS sequence"/>
</dbReference>
<feature type="transmembrane region" description="Helical" evidence="7">
    <location>
        <begin position="179"/>
        <end position="212"/>
    </location>
</feature>
<accession>A0A8J8KBG4</accession>
<reference evidence="10" key="1">
    <citation type="submission" date="2020-06" db="EMBL/GenBank/DDBJ databases">
        <title>A novel thermopfilic bacterium from Erzurum, Turkey.</title>
        <authorList>
            <person name="Adiguzel A."/>
            <person name="Ay H."/>
            <person name="Baltaci M.O."/>
        </authorList>
    </citation>
    <scope>NUCLEOTIDE SEQUENCE</scope>
    <source>
        <strain evidence="10">P2</strain>
    </source>
</reference>
<dbReference type="EMBL" id="JABTTE010000007">
    <property type="protein sequence ID" value="NSL51607.1"/>
    <property type="molecule type" value="Genomic_DNA"/>
</dbReference>
<sequence length="257" mass="28946">MEIFYTIFIFFIGLVLGSFYNVVGLRVPMKKSIVKPRSACPNCQNQLTARELIPVLSFFIQKGMCKNCHSKISPIYPIMELMTGLLFVYSYFYFSFSPFFFVSITFISMLIIITVSDLAYMLIPDKILFFFAIVFIIERIFIPFQSWSSSLLGSVIGFCLLLVIAVVSKGGMGGGDIKLFAVLGFVLGWKLVLLAFFMSTLIGSIFGFIGLILKKIERGKPMPFGPYIAIGSIVAYFWGEAIINWYSLNFLSLILPI</sequence>
<dbReference type="RefSeq" id="WP_173730813.1">
    <property type="nucleotide sequence ID" value="NZ_JABTTE010000007.1"/>
</dbReference>
<keyword evidence="5 7" id="KW-1133">Transmembrane helix</keyword>
<evidence type="ECO:0000256" key="4">
    <source>
        <dbReference type="ARBA" id="ARBA00022692"/>
    </source>
</evidence>
<evidence type="ECO:0000259" key="9">
    <source>
        <dbReference type="Pfam" id="PF06750"/>
    </source>
</evidence>
<protein>
    <submittedName>
        <fullName evidence="10">Prepilin peptidase</fullName>
    </submittedName>
</protein>
<comment type="similarity">
    <text evidence="2">Belongs to the peptidase A24 family.</text>
</comment>
<dbReference type="GO" id="GO:0004190">
    <property type="term" value="F:aspartic-type endopeptidase activity"/>
    <property type="evidence" value="ECO:0007669"/>
    <property type="project" value="InterPro"/>
</dbReference>
<dbReference type="Gene3D" id="1.20.120.1220">
    <property type="match status" value="1"/>
</dbReference>
<feature type="transmembrane region" description="Helical" evidence="7">
    <location>
        <begin position="100"/>
        <end position="120"/>
    </location>
</feature>
<keyword evidence="4 7" id="KW-0812">Transmembrane</keyword>
<dbReference type="PANTHER" id="PTHR30487:SF0">
    <property type="entry name" value="PREPILIN LEADER PEPTIDASE_N-METHYLTRANSFERASE-RELATED"/>
    <property type="match status" value="1"/>
</dbReference>
<evidence type="ECO:0000259" key="8">
    <source>
        <dbReference type="Pfam" id="PF01478"/>
    </source>
</evidence>
<feature type="transmembrane region" description="Helical" evidence="7">
    <location>
        <begin position="150"/>
        <end position="167"/>
    </location>
</feature>
<proteinExistence type="inferred from homology"/>
<name>A0A8J8KBG4_9BACI</name>
<evidence type="ECO:0000256" key="7">
    <source>
        <dbReference type="SAM" id="Phobius"/>
    </source>
</evidence>
<dbReference type="Pfam" id="PF01478">
    <property type="entry name" value="Peptidase_A24"/>
    <property type="match status" value="1"/>
</dbReference>
<evidence type="ECO:0000256" key="1">
    <source>
        <dbReference type="ARBA" id="ARBA00004651"/>
    </source>
</evidence>
<dbReference type="GO" id="GO:0006465">
    <property type="term" value="P:signal peptide processing"/>
    <property type="evidence" value="ECO:0007669"/>
    <property type="project" value="TreeGrafter"/>
</dbReference>
<organism evidence="10 11">
    <name type="scientific">Calidifontibacillus erzurumensis</name>
    <dbReference type="NCBI Taxonomy" id="2741433"/>
    <lineage>
        <taxon>Bacteria</taxon>
        <taxon>Bacillati</taxon>
        <taxon>Bacillota</taxon>
        <taxon>Bacilli</taxon>
        <taxon>Bacillales</taxon>
        <taxon>Bacillaceae</taxon>
        <taxon>Calidifontibacillus/Schinkia group</taxon>
        <taxon>Calidifontibacillus</taxon>
    </lineage>
</organism>
<feature type="transmembrane region" description="Helical" evidence="7">
    <location>
        <begin position="6"/>
        <end position="27"/>
    </location>
</feature>
<feature type="domain" description="Prepilin type IV endopeptidase peptidase" evidence="8">
    <location>
        <begin position="105"/>
        <end position="207"/>
    </location>
</feature>
<evidence type="ECO:0000256" key="5">
    <source>
        <dbReference type="ARBA" id="ARBA00022989"/>
    </source>
</evidence>
<feature type="transmembrane region" description="Helical" evidence="7">
    <location>
        <begin position="224"/>
        <end position="246"/>
    </location>
</feature>
<gene>
    <name evidence="10" type="ORF">HR057_07465</name>
</gene>
<dbReference type="GO" id="GO:0005886">
    <property type="term" value="C:plasma membrane"/>
    <property type="evidence" value="ECO:0007669"/>
    <property type="project" value="UniProtKB-SubCell"/>
</dbReference>
<keyword evidence="3" id="KW-1003">Cell membrane</keyword>
<dbReference type="InterPro" id="IPR000045">
    <property type="entry name" value="Prepilin_IV_endopep_pep"/>
</dbReference>
<dbReference type="PANTHER" id="PTHR30487">
    <property type="entry name" value="TYPE 4 PREPILIN-LIKE PROTEINS LEADER PEPTIDE-PROCESSING ENZYME"/>
    <property type="match status" value="1"/>
</dbReference>
<dbReference type="Pfam" id="PF06750">
    <property type="entry name" value="A24_N_bact"/>
    <property type="match status" value="1"/>
</dbReference>
<evidence type="ECO:0000256" key="3">
    <source>
        <dbReference type="ARBA" id="ARBA00022475"/>
    </source>
</evidence>
<comment type="subcellular location">
    <subcellularLocation>
        <location evidence="1">Cell membrane</location>
        <topology evidence="1">Multi-pass membrane protein</topology>
    </subcellularLocation>
</comment>
<keyword evidence="11" id="KW-1185">Reference proteome</keyword>
<dbReference type="InterPro" id="IPR010627">
    <property type="entry name" value="Prepilin_pept_A24_N"/>
</dbReference>